<dbReference type="InterPro" id="IPR029058">
    <property type="entry name" value="AB_hydrolase_fold"/>
</dbReference>
<dbReference type="AlphaFoldDB" id="A0AAD9RLN8"/>
<dbReference type="Proteomes" id="UP001258017">
    <property type="component" value="Unassembled WGS sequence"/>
</dbReference>
<proteinExistence type="predicted"/>
<dbReference type="EMBL" id="JAIFRP010000038">
    <property type="protein sequence ID" value="KAK2581770.1"/>
    <property type="molecule type" value="Genomic_DNA"/>
</dbReference>
<evidence type="ECO:0000259" key="1">
    <source>
        <dbReference type="Pfam" id="PF22749"/>
    </source>
</evidence>
<organism evidence="2 3">
    <name type="scientific">Odynerus spinipes</name>
    <dbReference type="NCBI Taxonomy" id="1348599"/>
    <lineage>
        <taxon>Eukaryota</taxon>
        <taxon>Metazoa</taxon>
        <taxon>Ecdysozoa</taxon>
        <taxon>Arthropoda</taxon>
        <taxon>Hexapoda</taxon>
        <taxon>Insecta</taxon>
        <taxon>Pterygota</taxon>
        <taxon>Neoptera</taxon>
        <taxon>Endopterygota</taxon>
        <taxon>Hymenoptera</taxon>
        <taxon>Apocrita</taxon>
        <taxon>Aculeata</taxon>
        <taxon>Vespoidea</taxon>
        <taxon>Vespidae</taxon>
        <taxon>Eumeninae</taxon>
        <taxon>Odynerus</taxon>
    </lineage>
</organism>
<protein>
    <recommendedName>
        <fullName evidence="1">Arb2 domain-containing protein</fullName>
    </recommendedName>
</protein>
<dbReference type="PANTHER" id="PTHR21357:SF4">
    <property type="entry name" value="FAM172 FAMILY PROTEIN HOMOLOG CG10038"/>
    <property type="match status" value="1"/>
</dbReference>
<dbReference type="GO" id="GO:0031048">
    <property type="term" value="P:regulatory ncRNA-mediated heterochromatin formation"/>
    <property type="evidence" value="ECO:0007669"/>
    <property type="project" value="TreeGrafter"/>
</dbReference>
<dbReference type="SUPFAM" id="SSF53474">
    <property type="entry name" value="alpha/beta-Hydrolases"/>
    <property type="match status" value="1"/>
</dbReference>
<sequence length="336" mass="37778">MSLRTIIQKTRMSICRCFIQRFGIINALVGITTMATSSLPKSLKEFGYDFNVDGRLRKFNTETGLLTDEGFEFNVSEDSQYNQKRYEALGEVINEYVYNLLEKEGLNRLPLPKKSSVTVENRSFIFASSDALENEKVIVLIHGSGVVRAGQWARRLIINDSLHTGTQIPYIRKAKELGYGLFVLNTNDNFRVIKGKSVKIEGSANPHEHLETAWKDYIGPSNSKYVAVVAHSYGGECITKFAIDHAKEFEKKVFAVGLTDSVHIAPPKKFEHVAKVFRNWVCSDKPLDAPVLYPSGDIERVSAGHTVHEMSSSSCIDSLFRFIEERYKSAHNASKA</sequence>
<reference evidence="2" key="1">
    <citation type="submission" date="2021-08" db="EMBL/GenBank/DDBJ databases">
        <authorList>
            <person name="Misof B."/>
            <person name="Oliver O."/>
            <person name="Podsiadlowski L."/>
            <person name="Donath A."/>
            <person name="Peters R."/>
            <person name="Mayer C."/>
            <person name="Rust J."/>
            <person name="Gunkel S."/>
            <person name="Lesny P."/>
            <person name="Martin S."/>
            <person name="Oeyen J.P."/>
            <person name="Petersen M."/>
            <person name="Panagiotis P."/>
            <person name="Wilbrandt J."/>
            <person name="Tanja T."/>
        </authorList>
    </citation>
    <scope>NUCLEOTIDE SEQUENCE</scope>
    <source>
        <strain evidence="2">GBR_01_08_01A</strain>
        <tissue evidence="2">Thorax + abdomen</tissue>
    </source>
</reference>
<comment type="caution">
    <text evidence="2">The sequence shown here is derived from an EMBL/GenBank/DDBJ whole genome shotgun (WGS) entry which is preliminary data.</text>
</comment>
<keyword evidence="3" id="KW-1185">Reference proteome</keyword>
<dbReference type="Pfam" id="PF22749">
    <property type="entry name" value="Arb2"/>
    <property type="match status" value="1"/>
</dbReference>
<evidence type="ECO:0000313" key="2">
    <source>
        <dbReference type="EMBL" id="KAK2581770.1"/>
    </source>
</evidence>
<dbReference type="InterPro" id="IPR053858">
    <property type="entry name" value="Arb2_dom"/>
</dbReference>
<dbReference type="PANTHER" id="PTHR21357">
    <property type="entry name" value="FAM172 FAMILY PROTEIN HOMOLOG CG10038"/>
    <property type="match status" value="1"/>
</dbReference>
<name>A0AAD9RLN8_9HYME</name>
<dbReference type="InterPro" id="IPR048263">
    <property type="entry name" value="Arb2"/>
</dbReference>
<reference evidence="2" key="2">
    <citation type="journal article" date="2023" name="Commun. Biol.">
        <title>Intrasexual cuticular hydrocarbon dimorphism in a wasp sheds light on hydrocarbon biosynthesis genes in Hymenoptera.</title>
        <authorList>
            <person name="Moris V.C."/>
            <person name="Podsiadlowski L."/>
            <person name="Martin S."/>
            <person name="Oeyen J.P."/>
            <person name="Donath A."/>
            <person name="Petersen M."/>
            <person name="Wilbrandt J."/>
            <person name="Misof B."/>
            <person name="Liedtke D."/>
            <person name="Thamm M."/>
            <person name="Scheiner R."/>
            <person name="Schmitt T."/>
            <person name="Niehuis O."/>
        </authorList>
    </citation>
    <scope>NUCLEOTIDE SEQUENCE</scope>
    <source>
        <strain evidence="2">GBR_01_08_01A</strain>
    </source>
</reference>
<gene>
    <name evidence="2" type="ORF">KPH14_002249</name>
</gene>
<accession>A0AAD9RLN8</accession>
<feature type="domain" description="Arb2" evidence="1">
    <location>
        <begin position="40"/>
        <end position="287"/>
    </location>
</feature>
<evidence type="ECO:0000313" key="3">
    <source>
        <dbReference type="Proteomes" id="UP001258017"/>
    </source>
</evidence>
<dbReference type="GO" id="GO:0035197">
    <property type="term" value="F:siRNA binding"/>
    <property type="evidence" value="ECO:0007669"/>
    <property type="project" value="TreeGrafter"/>
</dbReference>
<dbReference type="GO" id="GO:0005634">
    <property type="term" value="C:nucleus"/>
    <property type="evidence" value="ECO:0007669"/>
    <property type="project" value="TreeGrafter"/>
</dbReference>